<name>W7MCN9_GIBM7</name>
<dbReference type="AlphaFoldDB" id="W7MCN9"/>
<evidence type="ECO:0000313" key="2">
    <source>
        <dbReference type="Proteomes" id="UP000009096"/>
    </source>
</evidence>
<gene>
    <name evidence="1" type="ORF">FVEG_16457</name>
</gene>
<dbReference type="GeneID" id="30073333"/>
<dbReference type="VEuPathDB" id="FungiDB:FVEG_16457"/>
<sequence>MIPEYTSYEDYTDDTYLFWPIGHGKLGDTYTPRVNEDLGHIHYYGQAYANAEDFQTAKDHPELTPFVKKGRSHSRIAWSHAHLYLMLEYARGYRAVLSKLEWILFGQRPMKFVEEAQGVVQPQSHR</sequence>
<dbReference type="EMBL" id="DS022252">
    <property type="protein sequence ID" value="EWG49273.1"/>
    <property type="molecule type" value="Genomic_DNA"/>
</dbReference>
<keyword evidence="2" id="KW-1185">Reference proteome</keyword>
<organism evidence="1 2">
    <name type="scientific">Gibberella moniliformis (strain M3125 / FGSC 7600)</name>
    <name type="common">Maize ear and stalk rot fungus</name>
    <name type="synonym">Fusarium verticillioides</name>
    <dbReference type="NCBI Taxonomy" id="334819"/>
    <lineage>
        <taxon>Eukaryota</taxon>
        <taxon>Fungi</taxon>
        <taxon>Dikarya</taxon>
        <taxon>Ascomycota</taxon>
        <taxon>Pezizomycotina</taxon>
        <taxon>Sordariomycetes</taxon>
        <taxon>Hypocreomycetidae</taxon>
        <taxon>Hypocreales</taxon>
        <taxon>Nectriaceae</taxon>
        <taxon>Fusarium</taxon>
        <taxon>Fusarium fujikuroi species complex</taxon>
    </lineage>
</organism>
<dbReference type="Proteomes" id="UP000009096">
    <property type="component" value="Chromosome 10"/>
</dbReference>
<reference evidence="1 2" key="1">
    <citation type="journal article" date="2010" name="Nature">
        <title>Comparative genomics reveals mobile pathogenicity chromosomes in Fusarium.</title>
        <authorList>
            <person name="Ma L.J."/>
            <person name="van der Does H.C."/>
            <person name="Borkovich K.A."/>
            <person name="Coleman J.J."/>
            <person name="Daboussi M.J."/>
            <person name="Di Pietro A."/>
            <person name="Dufresne M."/>
            <person name="Freitag M."/>
            <person name="Grabherr M."/>
            <person name="Henrissat B."/>
            <person name="Houterman P.M."/>
            <person name="Kang S."/>
            <person name="Shim W.B."/>
            <person name="Woloshuk C."/>
            <person name="Xie X."/>
            <person name="Xu J.R."/>
            <person name="Antoniw J."/>
            <person name="Baker S.E."/>
            <person name="Bluhm B.H."/>
            <person name="Breakspear A."/>
            <person name="Brown D.W."/>
            <person name="Butchko R.A."/>
            <person name="Chapman S."/>
            <person name="Coulson R."/>
            <person name="Coutinho P.M."/>
            <person name="Danchin E.G."/>
            <person name="Diener A."/>
            <person name="Gale L.R."/>
            <person name="Gardiner D.M."/>
            <person name="Goff S."/>
            <person name="Hammond-Kosack K.E."/>
            <person name="Hilburn K."/>
            <person name="Hua-Van A."/>
            <person name="Jonkers W."/>
            <person name="Kazan K."/>
            <person name="Kodira C.D."/>
            <person name="Koehrsen M."/>
            <person name="Kumar L."/>
            <person name="Lee Y.H."/>
            <person name="Li L."/>
            <person name="Manners J.M."/>
            <person name="Miranda-Saavedra D."/>
            <person name="Mukherjee M."/>
            <person name="Park G."/>
            <person name="Park J."/>
            <person name="Park S.Y."/>
            <person name="Proctor R.H."/>
            <person name="Regev A."/>
            <person name="Ruiz-Roldan M.C."/>
            <person name="Sain D."/>
            <person name="Sakthikumar S."/>
            <person name="Sykes S."/>
            <person name="Schwartz D.C."/>
            <person name="Turgeon B.G."/>
            <person name="Wapinski I."/>
            <person name="Yoder O."/>
            <person name="Young S."/>
            <person name="Zeng Q."/>
            <person name="Zhou S."/>
            <person name="Galagan J."/>
            <person name="Cuomo C.A."/>
            <person name="Kistler H.C."/>
            <person name="Rep M."/>
        </authorList>
    </citation>
    <scope>NUCLEOTIDE SEQUENCE [LARGE SCALE GENOMIC DNA]</scope>
    <source>
        <strain evidence="2">M3125 / FGSC 7600</strain>
    </source>
</reference>
<accession>W7MCN9</accession>
<proteinExistence type="predicted"/>
<protein>
    <submittedName>
        <fullName evidence="1">Uncharacterized protein</fullName>
    </submittedName>
</protein>
<evidence type="ECO:0000313" key="1">
    <source>
        <dbReference type="EMBL" id="EWG49273.1"/>
    </source>
</evidence>
<dbReference type="RefSeq" id="XP_018755464.1">
    <property type="nucleotide sequence ID" value="XM_018905682.1"/>
</dbReference>
<dbReference type="EMBL" id="CM000587">
    <property type="protein sequence ID" value="EWG49273.1"/>
    <property type="molecule type" value="Genomic_DNA"/>
</dbReference>
<dbReference type="KEGG" id="fvr:FVEG_16457"/>